<dbReference type="STRING" id="1314674.A0A0D7ARA9"/>
<feature type="compositionally biased region" description="Acidic residues" evidence="1">
    <location>
        <begin position="206"/>
        <end position="220"/>
    </location>
</feature>
<dbReference type="EMBL" id="KN881179">
    <property type="protein sequence ID" value="KIY60888.1"/>
    <property type="molecule type" value="Genomic_DNA"/>
</dbReference>
<evidence type="ECO:0000313" key="3">
    <source>
        <dbReference type="Proteomes" id="UP000054007"/>
    </source>
</evidence>
<feature type="region of interest" description="Disordered" evidence="1">
    <location>
        <begin position="134"/>
        <end position="228"/>
    </location>
</feature>
<dbReference type="AlphaFoldDB" id="A0A0D7ARA9"/>
<evidence type="ECO:0000256" key="1">
    <source>
        <dbReference type="SAM" id="MobiDB-lite"/>
    </source>
</evidence>
<dbReference type="Proteomes" id="UP000054007">
    <property type="component" value="Unassembled WGS sequence"/>
</dbReference>
<gene>
    <name evidence="2" type="ORF">CYLTODRAFT_427753</name>
</gene>
<protein>
    <submittedName>
        <fullName evidence="2">Uncharacterized protein</fullName>
    </submittedName>
</protein>
<organism evidence="2 3">
    <name type="scientific">Cylindrobasidium torrendii FP15055 ss-10</name>
    <dbReference type="NCBI Taxonomy" id="1314674"/>
    <lineage>
        <taxon>Eukaryota</taxon>
        <taxon>Fungi</taxon>
        <taxon>Dikarya</taxon>
        <taxon>Basidiomycota</taxon>
        <taxon>Agaricomycotina</taxon>
        <taxon>Agaricomycetes</taxon>
        <taxon>Agaricomycetidae</taxon>
        <taxon>Agaricales</taxon>
        <taxon>Marasmiineae</taxon>
        <taxon>Physalacriaceae</taxon>
        <taxon>Cylindrobasidium</taxon>
    </lineage>
</organism>
<accession>A0A0D7ARA9</accession>
<keyword evidence="3" id="KW-1185">Reference proteome</keyword>
<evidence type="ECO:0000313" key="2">
    <source>
        <dbReference type="EMBL" id="KIY60888.1"/>
    </source>
</evidence>
<name>A0A0D7ARA9_9AGAR</name>
<dbReference type="OrthoDB" id="3066350at2759"/>
<sequence length="423" mass="46352">MGENNFGNLRHMYTNWAGRCFSPAERELVKLASASATPIDKDLLSTIGCFHPPPAAIPVMSIAQAMDTGYFTAIALAALKYHQKNNMAVPSTNELLYESGVQLIVRGSMECPPPTKEISKPKPKAVSNKVFVPAPTQPPIQPPSNVELPLPKAGISPQPAQDPLPAPVKENQPTPAEKSTLVPIDEEIPDAPVPDVDRVPTPAPEPEVEVWDETSLEEEETSKRFGSLVTARQTAKEWEWMLGPLMEFREASGGSKLGPVMLKYAVLERAYASKSMSAKTLPKGSRDTLRPAQLTRWVGTGRHRHGMRICVGGEKEINAMVKAFVGWYGFLQPEWREKKGKEFLHTEPPSDKSPEDVWGVMLAPGQNGLLSVLAVLSWWGSSIFDKGVDTGKYDSKLWAHHVSDLDWVITNITKSISCPTGSS</sequence>
<reference evidence="2 3" key="1">
    <citation type="journal article" date="2015" name="Fungal Genet. Biol.">
        <title>Evolution of novel wood decay mechanisms in Agaricales revealed by the genome sequences of Fistulina hepatica and Cylindrobasidium torrendii.</title>
        <authorList>
            <person name="Floudas D."/>
            <person name="Held B.W."/>
            <person name="Riley R."/>
            <person name="Nagy L.G."/>
            <person name="Koehler G."/>
            <person name="Ransdell A.S."/>
            <person name="Younus H."/>
            <person name="Chow J."/>
            <person name="Chiniquy J."/>
            <person name="Lipzen A."/>
            <person name="Tritt A."/>
            <person name="Sun H."/>
            <person name="Haridas S."/>
            <person name="LaButti K."/>
            <person name="Ohm R.A."/>
            <person name="Kues U."/>
            <person name="Blanchette R.A."/>
            <person name="Grigoriev I.V."/>
            <person name="Minto R.E."/>
            <person name="Hibbett D.S."/>
        </authorList>
    </citation>
    <scope>NUCLEOTIDE SEQUENCE [LARGE SCALE GENOMIC DNA]</scope>
    <source>
        <strain evidence="2 3">FP15055 ss-10</strain>
    </source>
</reference>
<proteinExistence type="predicted"/>